<name>A0A9D2G600_9FIRM</name>
<evidence type="ECO:0000313" key="7">
    <source>
        <dbReference type="Proteomes" id="UP000824102"/>
    </source>
</evidence>
<evidence type="ECO:0000313" key="6">
    <source>
        <dbReference type="EMBL" id="HIZ72760.1"/>
    </source>
</evidence>
<gene>
    <name evidence="6" type="ORF">H9964_04185</name>
</gene>
<proteinExistence type="predicted"/>
<feature type="transmembrane region" description="Helical" evidence="5">
    <location>
        <begin position="176"/>
        <end position="198"/>
    </location>
</feature>
<feature type="transmembrane region" description="Helical" evidence="5">
    <location>
        <begin position="152"/>
        <end position="170"/>
    </location>
</feature>
<protein>
    <submittedName>
        <fullName evidence="6">Flippase</fullName>
    </submittedName>
</protein>
<dbReference type="InterPro" id="IPR002797">
    <property type="entry name" value="Polysacc_synth"/>
</dbReference>
<evidence type="ECO:0000256" key="1">
    <source>
        <dbReference type="ARBA" id="ARBA00004141"/>
    </source>
</evidence>
<keyword evidence="2 5" id="KW-0812">Transmembrane</keyword>
<keyword evidence="4 5" id="KW-0472">Membrane</keyword>
<dbReference type="Pfam" id="PF01943">
    <property type="entry name" value="Polysacc_synt"/>
    <property type="match status" value="1"/>
</dbReference>
<feature type="transmembrane region" description="Helical" evidence="5">
    <location>
        <begin position="389"/>
        <end position="410"/>
    </location>
</feature>
<dbReference type="InterPro" id="IPR052556">
    <property type="entry name" value="PolySynth_Transporter"/>
</dbReference>
<reference evidence="6" key="2">
    <citation type="submission" date="2021-04" db="EMBL/GenBank/DDBJ databases">
        <authorList>
            <person name="Gilroy R."/>
        </authorList>
    </citation>
    <scope>NUCLEOTIDE SEQUENCE</scope>
    <source>
        <strain evidence="6">ChiW7-2402</strain>
    </source>
</reference>
<sequence>MEKRFSTLSNQASIKKNIVFQTAYQILNTCLPLVTAPYLARVLGAEQLGIFSYTSSIVTYFTLVAMLGTVNYGTRSIASVKDDKEKLSHTFWSIYGFQALLTSFVLVVYVFYLIFLCGENKIIAAIQIITIIDCFLNINWLFFGLERFQLTVTRNFIVRILTVTAIFVFVNKSADLWIYTLLMAGGTLLSNAVVWAYLPKVVSKAKVRFKDFLPHLKPNLILFVPLLAMSVYHTMDKTMLGLLSTYEQSGFYYNADKVINIPVGILTGVSTVLLPRMSSLIADGKKKESDRLFELSLEGVTVLSVAIAFGISAIAKEFTPVFFGQGYDECVLLIIVLSPVLVIKGFSVSARNQYLIPYKQEKIFIRSVVLGAIVNLFINLALIPSLGAMGAIIGTLIAEFVACVVQFYVMRKCIKLGAVYKNTIIYFLIGAGMFFCVRLIARLSFNIYMKLVVEIIIGAVFYVVACFLYWKLTNNVMYKEVFCGVLNKFHIRNK</sequence>
<keyword evidence="3 5" id="KW-1133">Transmembrane helix</keyword>
<evidence type="ECO:0000256" key="5">
    <source>
        <dbReference type="SAM" id="Phobius"/>
    </source>
</evidence>
<comment type="subcellular location">
    <subcellularLocation>
        <location evidence="1">Membrane</location>
        <topology evidence="1">Multi-pass membrane protein</topology>
    </subcellularLocation>
</comment>
<feature type="transmembrane region" description="Helical" evidence="5">
    <location>
        <begin position="255"/>
        <end position="274"/>
    </location>
</feature>
<dbReference type="Proteomes" id="UP000824102">
    <property type="component" value="Unassembled WGS sequence"/>
</dbReference>
<feature type="transmembrane region" description="Helical" evidence="5">
    <location>
        <begin position="94"/>
        <end position="116"/>
    </location>
</feature>
<evidence type="ECO:0000256" key="2">
    <source>
        <dbReference type="ARBA" id="ARBA00022692"/>
    </source>
</evidence>
<feature type="transmembrane region" description="Helical" evidence="5">
    <location>
        <begin position="447"/>
        <end position="470"/>
    </location>
</feature>
<dbReference type="AlphaFoldDB" id="A0A9D2G600"/>
<organism evidence="6 7">
    <name type="scientific">Candidatus Gallimonas intestinavium</name>
    <dbReference type="NCBI Taxonomy" id="2838603"/>
    <lineage>
        <taxon>Bacteria</taxon>
        <taxon>Bacillati</taxon>
        <taxon>Bacillota</taxon>
        <taxon>Clostridia</taxon>
        <taxon>Candidatus Gallimonas</taxon>
    </lineage>
</organism>
<feature type="transmembrane region" description="Helical" evidence="5">
    <location>
        <begin position="295"/>
        <end position="315"/>
    </location>
</feature>
<evidence type="ECO:0000256" key="3">
    <source>
        <dbReference type="ARBA" id="ARBA00022989"/>
    </source>
</evidence>
<feature type="transmembrane region" description="Helical" evidence="5">
    <location>
        <begin position="363"/>
        <end position="383"/>
    </location>
</feature>
<feature type="transmembrane region" description="Helical" evidence="5">
    <location>
        <begin position="422"/>
        <end position="441"/>
    </location>
</feature>
<feature type="transmembrane region" description="Helical" evidence="5">
    <location>
        <begin position="50"/>
        <end position="73"/>
    </location>
</feature>
<dbReference type="EMBL" id="DXBB01000059">
    <property type="protein sequence ID" value="HIZ72760.1"/>
    <property type="molecule type" value="Genomic_DNA"/>
</dbReference>
<feature type="transmembrane region" description="Helical" evidence="5">
    <location>
        <begin position="321"/>
        <end position="343"/>
    </location>
</feature>
<evidence type="ECO:0000256" key="4">
    <source>
        <dbReference type="ARBA" id="ARBA00023136"/>
    </source>
</evidence>
<dbReference type="CDD" id="cd13128">
    <property type="entry name" value="MATE_Wzx_like"/>
    <property type="match status" value="1"/>
</dbReference>
<feature type="transmembrane region" description="Helical" evidence="5">
    <location>
        <begin position="219"/>
        <end position="235"/>
    </location>
</feature>
<feature type="transmembrane region" description="Helical" evidence="5">
    <location>
        <begin position="122"/>
        <end position="145"/>
    </location>
</feature>
<reference evidence="6" key="1">
    <citation type="journal article" date="2021" name="PeerJ">
        <title>Extensive microbial diversity within the chicken gut microbiome revealed by metagenomics and culture.</title>
        <authorList>
            <person name="Gilroy R."/>
            <person name="Ravi A."/>
            <person name="Getino M."/>
            <person name="Pursley I."/>
            <person name="Horton D.L."/>
            <person name="Alikhan N.F."/>
            <person name="Baker D."/>
            <person name="Gharbi K."/>
            <person name="Hall N."/>
            <person name="Watson M."/>
            <person name="Adriaenssens E.M."/>
            <person name="Foster-Nyarko E."/>
            <person name="Jarju S."/>
            <person name="Secka A."/>
            <person name="Antonio M."/>
            <person name="Oren A."/>
            <person name="Chaudhuri R.R."/>
            <person name="La Ragione R."/>
            <person name="Hildebrand F."/>
            <person name="Pallen M.J."/>
        </authorList>
    </citation>
    <scope>NUCLEOTIDE SEQUENCE</scope>
    <source>
        <strain evidence="6">ChiW7-2402</strain>
    </source>
</reference>
<dbReference type="PANTHER" id="PTHR43424">
    <property type="entry name" value="LOCUS PUTATIVE PROTEIN 1-RELATED"/>
    <property type="match status" value="1"/>
</dbReference>
<comment type="caution">
    <text evidence="6">The sequence shown here is derived from an EMBL/GenBank/DDBJ whole genome shotgun (WGS) entry which is preliminary data.</text>
</comment>
<dbReference type="GO" id="GO:0016020">
    <property type="term" value="C:membrane"/>
    <property type="evidence" value="ECO:0007669"/>
    <property type="project" value="UniProtKB-SubCell"/>
</dbReference>
<accession>A0A9D2G600</accession>
<dbReference type="PANTHER" id="PTHR43424:SF1">
    <property type="entry name" value="LOCUS PUTATIVE PROTEIN 1-RELATED"/>
    <property type="match status" value="1"/>
</dbReference>